<dbReference type="InterPro" id="IPR050491">
    <property type="entry name" value="AmpC-like"/>
</dbReference>
<dbReference type="Proteomes" id="UP000249633">
    <property type="component" value="Unassembled WGS sequence"/>
</dbReference>
<dbReference type="Pfam" id="PF00144">
    <property type="entry name" value="Beta-lactamase"/>
    <property type="match status" value="1"/>
</dbReference>
<evidence type="ECO:0000256" key="1">
    <source>
        <dbReference type="SAM" id="SignalP"/>
    </source>
</evidence>
<accession>A0A2W5FHE7</accession>
<evidence type="ECO:0000259" key="2">
    <source>
        <dbReference type="Pfam" id="PF00144"/>
    </source>
</evidence>
<evidence type="ECO:0000313" key="3">
    <source>
        <dbReference type="EMBL" id="PZP30402.1"/>
    </source>
</evidence>
<dbReference type="InterPro" id="IPR012338">
    <property type="entry name" value="Beta-lactam/transpept-like"/>
</dbReference>
<comment type="caution">
    <text evidence="3">The sequence shown here is derived from an EMBL/GenBank/DDBJ whole genome shotgun (WGS) entry which is preliminary data.</text>
</comment>
<dbReference type="EMBL" id="QFOD01000014">
    <property type="protein sequence ID" value="PZP30402.1"/>
    <property type="molecule type" value="Genomic_DNA"/>
</dbReference>
<name>A0A2W5FHE7_9BURK</name>
<gene>
    <name evidence="3" type="ORF">DI603_14850</name>
</gene>
<dbReference type="AlphaFoldDB" id="A0A2W5FHE7"/>
<dbReference type="PANTHER" id="PTHR46825">
    <property type="entry name" value="D-ALANYL-D-ALANINE-CARBOXYPEPTIDASE/ENDOPEPTIDASE AMPH"/>
    <property type="match status" value="1"/>
</dbReference>
<protein>
    <recommendedName>
        <fullName evidence="2">Beta-lactamase-related domain-containing protein</fullName>
    </recommendedName>
</protein>
<keyword evidence="1" id="KW-0732">Signal</keyword>
<feature type="domain" description="Beta-lactamase-related" evidence="2">
    <location>
        <begin position="47"/>
        <end position="355"/>
    </location>
</feature>
<proteinExistence type="predicted"/>
<organism evidence="3 4">
    <name type="scientific">Roseateles depolymerans</name>
    <dbReference type="NCBI Taxonomy" id="76731"/>
    <lineage>
        <taxon>Bacteria</taxon>
        <taxon>Pseudomonadati</taxon>
        <taxon>Pseudomonadota</taxon>
        <taxon>Betaproteobacteria</taxon>
        <taxon>Burkholderiales</taxon>
        <taxon>Sphaerotilaceae</taxon>
        <taxon>Roseateles</taxon>
    </lineage>
</organism>
<dbReference type="InterPro" id="IPR001466">
    <property type="entry name" value="Beta-lactam-related"/>
</dbReference>
<dbReference type="Gene3D" id="3.40.710.10">
    <property type="entry name" value="DD-peptidase/beta-lactamase superfamily"/>
    <property type="match status" value="1"/>
</dbReference>
<feature type="signal peptide" evidence="1">
    <location>
        <begin position="1"/>
        <end position="35"/>
    </location>
</feature>
<sequence length="467" mass="49757">MKNRVTRRLCLRAASLPLWPLAVAMPAARAQSASAAGAGGSSPALQALLTARLAQEGVALAAGRLDSGRLELAGAAREGEAPDADSFFEIGSITKTFTALLLADAVVRGELKLDDPVDAALPDGLKLRDAQGAAIRWRDLATHRSGLPRLAPNMAPARPADPYADYGWESLALFIKTWKPEVARDSRYEYSNLGFGLLGQALALRAGTGYAGLLTRRVLEPLGLRGLVGFDGDLPRPVLPGHSADRRPVSAWHFLDASAGAGALRGSVRGLLRYADAAMGGFEHPLRDAFALCLQPQGASNKPINPVGLAWLLAPLDGRTVFNHDGGTAGFSSSLWLDPQRRRATVVLANAQVGVNDLALHLLDERLPLKDFAATRQASIDLTPAAVAPLAGSYALNAQFRLKLRADGARLFAQATGQGEFELFAKAPRRFFARVTALEIEFDGEQGEPPALTLYQGGNRLRFAREN</sequence>
<reference evidence="3 4" key="1">
    <citation type="submission" date="2017-08" db="EMBL/GenBank/DDBJ databases">
        <title>Infants hospitalized years apart are colonized by the same room-sourced microbial strains.</title>
        <authorList>
            <person name="Brooks B."/>
            <person name="Olm M.R."/>
            <person name="Firek B.A."/>
            <person name="Baker R."/>
            <person name="Thomas B.C."/>
            <person name="Morowitz M.J."/>
            <person name="Banfield J.F."/>
        </authorList>
    </citation>
    <scope>NUCLEOTIDE SEQUENCE [LARGE SCALE GENOMIC DNA]</scope>
    <source>
        <strain evidence="3">S2_012_000_R2_81</strain>
    </source>
</reference>
<feature type="chain" id="PRO_5016143920" description="Beta-lactamase-related domain-containing protein" evidence="1">
    <location>
        <begin position="36"/>
        <end position="467"/>
    </location>
</feature>
<evidence type="ECO:0000313" key="4">
    <source>
        <dbReference type="Proteomes" id="UP000249633"/>
    </source>
</evidence>
<dbReference type="SUPFAM" id="SSF56601">
    <property type="entry name" value="beta-lactamase/transpeptidase-like"/>
    <property type="match status" value="1"/>
</dbReference>
<dbReference type="PANTHER" id="PTHR46825:SF8">
    <property type="entry name" value="BETA-LACTAMASE-RELATED"/>
    <property type="match status" value="1"/>
</dbReference>